<evidence type="ECO:0000313" key="15">
    <source>
        <dbReference type="EMBL" id="VFK37738.1"/>
    </source>
</evidence>
<dbReference type="GO" id="GO:0042773">
    <property type="term" value="P:ATP synthesis coupled electron transport"/>
    <property type="evidence" value="ECO:0007669"/>
    <property type="project" value="InterPro"/>
</dbReference>
<feature type="transmembrane region" description="Helical" evidence="12">
    <location>
        <begin position="34"/>
        <end position="53"/>
    </location>
</feature>
<dbReference type="GO" id="GO:0015990">
    <property type="term" value="P:electron transport coupled proton transport"/>
    <property type="evidence" value="ECO:0007669"/>
    <property type="project" value="TreeGrafter"/>
</dbReference>
<sequence>MDLPWLSIVIWMPIFGGLWVLVAGNRNAPAARSIALVIALLTFLFSIPLYMGFDSATSNMQFVELFPWIPAFHIDYSLGIDGFSMPLILLTTFTTVLVVLAGWQAIKEKTAQYMAAFLIQEGFMIGAFAALDAMLFYIFWEALLIPMFLIIGIWGGERRVYASIKFFLFTFVGSIFMLVAFLYLYSEAGSFAILDLHQLKIGLPTQILIFLAFLIAFAVKVPMWPVHTWLPDAHVEAPTGGSVILAAIMLKLGGYGFIRFSLPITPDASHELDWLMIGLSLIAIVYIGFVALVQPDMKKLIAYSSISHMGFVTLGFFIVYQIFENTGSMHGAGLGIQGGMVQMISHGFISGALFLCVGVLYDRLHSREIDSYGGVANTMPMFAAFMMLFAMANSGLPGTSGFVGEFMVILASFRAHPWIAFLAAMILILGAAYTLWMYKRVVYGPVANEGVASLKDIDGREFLILVLLAIMVLFFGIWPAPLLEVMGPSVAHLVEHISPVGSAEFVKVPVIFH</sequence>
<evidence type="ECO:0000256" key="4">
    <source>
        <dbReference type="ARBA" id="ARBA00022692"/>
    </source>
</evidence>
<feature type="transmembrane region" description="Helical" evidence="12">
    <location>
        <begin position="205"/>
        <end position="223"/>
    </location>
</feature>
<feature type="transmembrane region" description="Helical" evidence="12">
    <location>
        <begin position="274"/>
        <end position="293"/>
    </location>
</feature>
<reference evidence="15" key="1">
    <citation type="submission" date="2019-02" db="EMBL/GenBank/DDBJ databases">
        <authorList>
            <person name="Gruber-Vodicka R. H."/>
            <person name="Seah K. B. B."/>
        </authorList>
    </citation>
    <scope>NUCLEOTIDE SEQUENCE</scope>
    <source>
        <strain evidence="15">BECK_BZ123</strain>
    </source>
</reference>
<dbReference type="EMBL" id="CAADFS010000002">
    <property type="protein sequence ID" value="VFK37738.1"/>
    <property type="molecule type" value="Genomic_DNA"/>
</dbReference>
<dbReference type="GO" id="GO:0048039">
    <property type="term" value="F:ubiquinone binding"/>
    <property type="evidence" value="ECO:0007669"/>
    <property type="project" value="TreeGrafter"/>
</dbReference>
<evidence type="ECO:0000259" key="14">
    <source>
        <dbReference type="Pfam" id="PF01059"/>
    </source>
</evidence>
<feature type="transmembrane region" description="Helical" evidence="12">
    <location>
        <begin position="300"/>
        <end position="323"/>
    </location>
</feature>
<evidence type="ECO:0000256" key="1">
    <source>
        <dbReference type="ARBA" id="ARBA00004127"/>
    </source>
</evidence>
<dbReference type="PANTHER" id="PTHR43507">
    <property type="entry name" value="NADH-UBIQUINONE OXIDOREDUCTASE CHAIN 4"/>
    <property type="match status" value="1"/>
</dbReference>
<comment type="similarity">
    <text evidence="2">Belongs to the complex I subunit 4 family.</text>
</comment>
<dbReference type="GO" id="GO:0012505">
    <property type="term" value="C:endomembrane system"/>
    <property type="evidence" value="ECO:0007669"/>
    <property type="project" value="UniProtKB-SubCell"/>
</dbReference>
<dbReference type="PANTHER" id="PTHR43507:SF1">
    <property type="entry name" value="NADH-UBIQUINONE OXIDOREDUCTASE CHAIN 4"/>
    <property type="match status" value="1"/>
</dbReference>
<evidence type="ECO:0000256" key="11">
    <source>
        <dbReference type="RuleBase" id="RU000320"/>
    </source>
</evidence>
<feature type="transmembrane region" description="Helical" evidence="12">
    <location>
        <begin position="343"/>
        <end position="361"/>
    </location>
</feature>
<evidence type="ECO:0000259" key="13">
    <source>
        <dbReference type="Pfam" id="PF00361"/>
    </source>
</evidence>
<evidence type="ECO:0000256" key="7">
    <source>
        <dbReference type="ARBA" id="ARBA00023027"/>
    </source>
</evidence>
<dbReference type="InterPro" id="IPR001750">
    <property type="entry name" value="ND/Mrp_TM"/>
</dbReference>
<evidence type="ECO:0000256" key="6">
    <source>
        <dbReference type="ARBA" id="ARBA00022989"/>
    </source>
</evidence>
<feature type="transmembrane region" description="Helical" evidence="12">
    <location>
        <begin position="243"/>
        <end position="262"/>
    </location>
</feature>
<keyword evidence="5" id="KW-1278">Translocase</keyword>
<name>A0A450Y893_9GAMM</name>
<feature type="transmembrane region" description="Helical" evidence="12">
    <location>
        <begin position="137"/>
        <end position="154"/>
    </location>
</feature>
<evidence type="ECO:0000256" key="5">
    <source>
        <dbReference type="ARBA" id="ARBA00022967"/>
    </source>
</evidence>
<evidence type="ECO:0000256" key="2">
    <source>
        <dbReference type="ARBA" id="ARBA00009025"/>
    </source>
</evidence>
<dbReference type="Pfam" id="PF00361">
    <property type="entry name" value="Proton_antipo_M"/>
    <property type="match status" value="1"/>
</dbReference>
<gene>
    <name evidence="15" type="ORF">BECKTC1821D_GA0114238_100243</name>
</gene>
<protein>
    <recommendedName>
        <fullName evidence="3">NADH-quinone oxidoreductase subunit M</fullName>
    </recommendedName>
    <alternativeName>
        <fullName evidence="9">NADH dehydrogenase I subunit M</fullName>
    </alternativeName>
    <alternativeName>
        <fullName evidence="10">NDH-1 subunit M</fullName>
    </alternativeName>
</protein>
<organism evidence="15">
    <name type="scientific">Candidatus Kentrum sp. TC</name>
    <dbReference type="NCBI Taxonomy" id="2126339"/>
    <lineage>
        <taxon>Bacteria</taxon>
        <taxon>Pseudomonadati</taxon>
        <taxon>Pseudomonadota</taxon>
        <taxon>Gammaproteobacteria</taxon>
        <taxon>Candidatus Kentrum</taxon>
    </lineage>
</organism>
<keyword evidence="7" id="KW-0520">NAD</keyword>
<dbReference type="InterPro" id="IPR000260">
    <property type="entry name" value="NADH4_N"/>
</dbReference>
<feature type="transmembrane region" description="Helical" evidence="12">
    <location>
        <begin position="166"/>
        <end position="185"/>
    </location>
</feature>
<dbReference type="InterPro" id="IPR003918">
    <property type="entry name" value="NADH_UbQ_OxRdtase"/>
</dbReference>
<dbReference type="InterPro" id="IPR010227">
    <property type="entry name" value="NADH_Q_OxRdtase_chainM/4"/>
</dbReference>
<feature type="transmembrane region" description="Helical" evidence="12">
    <location>
        <begin position="87"/>
        <end position="106"/>
    </location>
</feature>
<comment type="subcellular location">
    <subcellularLocation>
        <location evidence="1">Endomembrane system</location>
        <topology evidence="1">Multi-pass membrane protein</topology>
    </subcellularLocation>
    <subcellularLocation>
        <location evidence="11">Membrane</location>
        <topology evidence="11">Multi-pass membrane protein</topology>
    </subcellularLocation>
</comment>
<feature type="transmembrane region" description="Helical" evidence="12">
    <location>
        <begin position="113"/>
        <end position="131"/>
    </location>
</feature>
<keyword evidence="6 12" id="KW-1133">Transmembrane helix</keyword>
<dbReference type="GO" id="GO:0008137">
    <property type="term" value="F:NADH dehydrogenase (ubiquinone) activity"/>
    <property type="evidence" value="ECO:0007669"/>
    <property type="project" value="InterPro"/>
</dbReference>
<dbReference type="GO" id="GO:0003954">
    <property type="term" value="F:NADH dehydrogenase activity"/>
    <property type="evidence" value="ECO:0007669"/>
    <property type="project" value="TreeGrafter"/>
</dbReference>
<keyword evidence="4 11" id="KW-0812">Transmembrane</keyword>
<feature type="domain" description="NADH:quinone oxidoreductase/Mrp antiporter transmembrane" evidence="13">
    <location>
        <begin position="130"/>
        <end position="426"/>
    </location>
</feature>
<dbReference type="PRINTS" id="PR01437">
    <property type="entry name" value="NUOXDRDTASE4"/>
</dbReference>
<dbReference type="NCBIfam" id="TIGR01972">
    <property type="entry name" value="NDH_I_M"/>
    <property type="match status" value="1"/>
</dbReference>
<dbReference type="GO" id="GO:0016020">
    <property type="term" value="C:membrane"/>
    <property type="evidence" value="ECO:0007669"/>
    <property type="project" value="UniProtKB-SubCell"/>
</dbReference>
<evidence type="ECO:0000256" key="9">
    <source>
        <dbReference type="ARBA" id="ARBA00031584"/>
    </source>
</evidence>
<evidence type="ECO:0000256" key="10">
    <source>
        <dbReference type="ARBA" id="ARBA00032798"/>
    </source>
</evidence>
<feature type="transmembrane region" description="Helical" evidence="12">
    <location>
        <begin position="6"/>
        <end position="22"/>
    </location>
</feature>
<evidence type="ECO:0000256" key="8">
    <source>
        <dbReference type="ARBA" id="ARBA00023136"/>
    </source>
</evidence>
<accession>A0A450Y893</accession>
<feature type="transmembrane region" description="Helical" evidence="12">
    <location>
        <begin position="462"/>
        <end position="480"/>
    </location>
</feature>
<dbReference type="NCBIfam" id="NF004499">
    <property type="entry name" value="PRK05846.1-3"/>
    <property type="match status" value="1"/>
</dbReference>
<evidence type="ECO:0000256" key="12">
    <source>
        <dbReference type="SAM" id="Phobius"/>
    </source>
</evidence>
<feature type="transmembrane region" description="Helical" evidence="12">
    <location>
        <begin position="415"/>
        <end position="436"/>
    </location>
</feature>
<evidence type="ECO:0000256" key="3">
    <source>
        <dbReference type="ARBA" id="ARBA00019906"/>
    </source>
</evidence>
<feature type="domain" description="NADH:ubiquinone oxidoreductase chain 4 N-terminal" evidence="14">
    <location>
        <begin position="59"/>
        <end position="119"/>
    </location>
</feature>
<keyword evidence="8 12" id="KW-0472">Membrane</keyword>
<dbReference type="Pfam" id="PF01059">
    <property type="entry name" value="Oxidored_q5_N"/>
    <property type="match status" value="1"/>
</dbReference>
<dbReference type="AlphaFoldDB" id="A0A450Y893"/>
<dbReference type="NCBIfam" id="NF004501">
    <property type="entry name" value="PRK05846.1-5"/>
    <property type="match status" value="1"/>
</dbReference>
<proteinExistence type="inferred from homology"/>
<feature type="transmembrane region" description="Helical" evidence="12">
    <location>
        <begin position="382"/>
        <end position="403"/>
    </location>
</feature>